<proteinExistence type="predicted"/>
<evidence type="ECO:0000313" key="2">
    <source>
        <dbReference type="EMBL" id="MCD7453114.1"/>
    </source>
</evidence>
<feature type="region of interest" description="Disordered" evidence="1">
    <location>
        <begin position="1"/>
        <end position="41"/>
    </location>
</feature>
<comment type="caution">
    <text evidence="2">The sequence shown here is derived from an EMBL/GenBank/DDBJ whole genome shotgun (WGS) entry which is preliminary data.</text>
</comment>
<evidence type="ECO:0000313" key="3">
    <source>
        <dbReference type="Proteomes" id="UP000823775"/>
    </source>
</evidence>
<protein>
    <submittedName>
        <fullName evidence="2">Uncharacterized protein</fullName>
    </submittedName>
</protein>
<organism evidence="2 3">
    <name type="scientific">Datura stramonium</name>
    <name type="common">Jimsonweed</name>
    <name type="synonym">Common thornapple</name>
    <dbReference type="NCBI Taxonomy" id="4076"/>
    <lineage>
        <taxon>Eukaryota</taxon>
        <taxon>Viridiplantae</taxon>
        <taxon>Streptophyta</taxon>
        <taxon>Embryophyta</taxon>
        <taxon>Tracheophyta</taxon>
        <taxon>Spermatophyta</taxon>
        <taxon>Magnoliopsida</taxon>
        <taxon>eudicotyledons</taxon>
        <taxon>Gunneridae</taxon>
        <taxon>Pentapetalae</taxon>
        <taxon>asterids</taxon>
        <taxon>lamiids</taxon>
        <taxon>Solanales</taxon>
        <taxon>Solanaceae</taxon>
        <taxon>Solanoideae</taxon>
        <taxon>Datureae</taxon>
        <taxon>Datura</taxon>
    </lineage>
</organism>
<gene>
    <name evidence="2" type="ORF">HAX54_019772</name>
</gene>
<accession>A0ABS8S5H8</accession>
<feature type="compositionally biased region" description="Polar residues" evidence="1">
    <location>
        <begin position="276"/>
        <end position="298"/>
    </location>
</feature>
<keyword evidence="3" id="KW-1185">Reference proteome</keyword>
<sequence>MAGASQPQVPPAPGASQELPTSGVSEAQVSAPGVYQAPNGVNTANAVNQVKAADETNHEVSHGTSDPSNRTQLYQDSSLLYHFREMQRRQVEFIRKRVVLLENAINAEYQREVVGYGKPHEMSGKEMECDTKIADKPSQRVEAADTEMVDNFPKLIAISPHGISEVACDGEADRLSVAKLYNKMCKALSDNGEDSFNAVASQPASLAMKKNLLPLEAFFQEMKRVLSSAHQNPCNFPSREFQEDWKAECGKPSPEPSFLGDGGRLHSAEEEHDNFPTGTAPGSASNSNLAAPSTTVSNMPHYISPSEIPGDTDIEMMEKQDDTDVSPTNVAMDITK</sequence>
<dbReference type="Proteomes" id="UP000823775">
    <property type="component" value="Unassembled WGS sequence"/>
</dbReference>
<dbReference type="EMBL" id="JACEIK010000240">
    <property type="protein sequence ID" value="MCD7453114.1"/>
    <property type="molecule type" value="Genomic_DNA"/>
</dbReference>
<feature type="compositionally biased region" description="Polar residues" evidence="1">
    <location>
        <begin position="18"/>
        <end position="28"/>
    </location>
</feature>
<reference evidence="2 3" key="1">
    <citation type="journal article" date="2021" name="BMC Genomics">
        <title>Datura genome reveals duplications of psychoactive alkaloid biosynthetic genes and high mutation rate following tissue culture.</title>
        <authorList>
            <person name="Rajewski A."/>
            <person name="Carter-House D."/>
            <person name="Stajich J."/>
            <person name="Litt A."/>
        </authorList>
    </citation>
    <scope>NUCLEOTIDE SEQUENCE [LARGE SCALE GENOMIC DNA]</scope>
    <source>
        <strain evidence="2">AR-01</strain>
    </source>
</reference>
<feature type="region of interest" description="Disordered" evidence="1">
    <location>
        <begin position="247"/>
        <end position="336"/>
    </location>
</feature>
<name>A0ABS8S5H8_DATST</name>
<evidence type="ECO:0000256" key="1">
    <source>
        <dbReference type="SAM" id="MobiDB-lite"/>
    </source>
</evidence>